<accession>A0A0D0DQS8</accession>
<dbReference type="AlphaFoldDB" id="A0A0D0DQS8"/>
<dbReference type="STRING" id="930991.A0A0D0DQS8"/>
<feature type="non-terminal residue" evidence="1">
    <location>
        <position position="1"/>
    </location>
</feature>
<reference evidence="2" key="2">
    <citation type="submission" date="2015-01" db="EMBL/GenBank/DDBJ databases">
        <title>Evolutionary Origins and Diversification of the Mycorrhizal Mutualists.</title>
        <authorList>
            <consortium name="DOE Joint Genome Institute"/>
            <consortium name="Mycorrhizal Genomics Consortium"/>
            <person name="Kohler A."/>
            <person name="Kuo A."/>
            <person name="Nagy L.G."/>
            <person name="Floudas D."/>
            <person name="Copeland A."/>
            <person name="Barry K.W."/>
            <person name="Cichocki N."/>
            <person name="Veneault-Fourrey C."/>
            <person name="LaButti K."/>
            <person name="Lindquist E.A."/>
            <person name="Lipzen A."/>
            <person name="Lundell T."/>
            <person name="Morin E."/>
            <person name="Murat C."/>
            <person name="Riley R."/>
            <person name="Ohm R."/>
            <person name="Sun H."/>
            <person name="Tunlid A."/>
            <person name="Henrissat B."/>
            <person name="Grigoriev I.V."/>
            <person name="Hibbett D.S."/>
            <person name="Martin F."/>
        </authorList>
    </citation>
    <scope>NUCLEOTIDE SEQUENCE [LARGE SCALE GENOMIC DNA]</scope>
    <source>
        <strain evidence="2">Ve08.2h10</strain>
    </source>
</reference>
<dbReference type="EMBL" id="KN825726">
    <property type="protein sequence ID" value="KIK81825.1"/>
    <property type="molecule type" value="Genomic_DNA"/>
</dbReference>
<dbReference type="InterPro" id="IPR027417">
    <property type="entry name" value="P-loop_NTPase"/>
</dbReference>
<evidence type="ECO:0000313" key="2">
    <source>
        <dbReference type="Proteomes" id="UP000054538"/>
    </source>
</evidence>
<proteinExistence type="predicted"/>
<dbReference type="SUPFAM" id="SSF52540">
    <property type="entry name" value="P-loop containing nucleoside triphosphate hydrolases"/>
    <property type="match status" value="1"/>
</dbReference>
<keyword evidence="2" id="KW-1185">Reference proteome</keyword>
<dbReference type="InParanoid" id="A0A0D0DQS8"/>
<evidence type="ECO:0000313" key="1">
    <source>
        <dbReference type="EMBL" id="KIK81825.1"/>
    </source>
</evidence>
<organism evidence="1 2">
    <name type="scientific">Paxillus rubicundulus Ve08.2h10</name>
    <dbReference type="NCBI Taxonomy" id="930991"/>
    <lineage>
        <taxon>Eukaryota</taxon>
        <taxon>Fungi</taxon>
        <taxon>Dikarya</taxon>
        <taxon>Basidiomycota</taxon>
        <taxon>Agaricomycotina</taxon>
        <taxon>Agaricomycetes</taxon>
        <taxon>Agaricomycetidae</taxon>
        <taxon>Boletales</taxon>
        <taxon>Paxilineae</taxon>
        <taxon>Paxillaceae</taxon>
        <taxon>Paxillus</taxon>
    </lineage>
</organism>
<gene>
    <name evidence="1" type="ORF">PAXRUDRAFT_155178</name>
</gene>
<dbReference type="Proteomes" id="UP000054538">
    <property type="component" value="Unassembled WGS sequence"/>
</dbReference>
<dbReference type="OrthoDB" id="2986975at2759"/>
<dbReference type="HOGENOM" id="CLU_001324_7_2_1"/>
<reference evidence="1 2" key="1">
    <citation type="submission" date="2014-04" db="EMBL/GenBank/DDBJ databases">
        <authorList>
            <consortium name="DOE Joint Genome Institute"/>
            <person name="Kuo A."/>
            <person name="Kohler A."/>
            <person name="Jargeat P."/>
            <person name="Nagy L.G."/>
            <person name="Floudas D."/>
            <person name="Copeland A."/>
            <person name="Barry K.W."/>
            <person name="Cichocki N."/>
            <person name="Veneault-Fourrey C."/>
            <person name="LaButti K."/>
            <person name="Lindquist E.A."/>
            <person name="Lipzen A."/>
            <person name="Lundell T."/>
            <person name="Morin E."/>
            <person name="Murat C."/>
            <person name="Sun H."/>
            <person name="Tunlid A."/>
            <person name="Henrissat B."/>
            <person name="Grigoriev I.V."/>
            <person name="Hibbett D.S."/>
            <person name="Martin F."/>
            <person name="Nordberg H.P."/>
            <person name="Cantor M.N."/>
            <person name="Hua S.X."/>
        </authorList>
    </citation>
    <scope>NUCLEOTIDE SEQUENCE [LARGE SCALE GENOMIC DNA]</scope>
    <source>
        <strain evidence="1 2">Ve08.2h10</strain>
    </source>
</reference>
<sequence>GQEKTVTYRQLPLTPSYAFTDYRSQGQTISAAVIDIGSPPTGQLTPFNIYVASSRSRGRDTVRLQRDFDERLLTTLNHPNEYLRIEDARLAKIDEETKNQWEDKMKTTGNSLVHVS</sequence>
<protein>
    <submittedName>
        <fullName evidence="1">Uncharacterized protein</fullName>
    </submittedName>
</protein>
<name>A0A0D0DQS8_9AGAM</name>